<evidence type="ECO:0000313" key="4">
    <source>
        <dbReference type="EMBL" id="CAG6016239.1"/>
    </source>
</evidence>
<dbReference type="GO" id="GO:0005886">
    <property type="term" value="C:plasma membrane"/>
    <property type="evidence" value="ECO:0007669"/>
    <property type="project" value="TreeGrafter"/>
</dbReference>
<dbReference type="AlphaFoldDB" id="A0A8S4BWV1"/>
<evidence type="ECO:0000256" key="2">
    <source>
        <dbReference type="SAM" id="Phobius"/>
    </source>
</evidence>
<dbReference type="EMBL" id="CAJRST010039800">
    <property type="protein sequence ID" value="CAG6016239.1"/>
    <property type="molecule type" value="Genomic_DNA"/>
</dbReference>
<keyword evidence="2" id="KW-0472">Membrane</keyword>
<dbReference type="GO" id="GO:0031295">
    <property type="term" value="P:T cell costimulation"/>
    <property type="evidence" value="ECO:0007669"/>
    <property type="project" value="TreeGrafter"/>
</dbReference>
<dbReference type="PANTHER" id="PTHR47309">
    <property type="entry name" value="T-CELL SURFACE GLYCOPROTEIN CD5"/>
    <property type="match status" value="1"/>
</dbReference>
<dbReference type="EMBL" id="CAJRST010039789">
    <property type="protein sequence ID" value="CAG6016236.1"/>
    <property type="molecule type" value="Genomic_DNA"/>
</dbReference>
<reference evidence="3" key="1">
    <citation type="submission" date="2021-05" db="EMBL/GenBank/DDBJ databases">
        <authorList>
            <person name="Tigano A."/>
        </authorList>
    </citation>
    <scope>NUCLEOTIDE SEQUENCE</scope>
</reference>
<sequence length="245" mass="26470">ELFFPGLKTAESAQNVSKTTPPEATSPPSTAPTVSSTTSSSTPSSPGPILGLLTVSWSAKCKGTVQLIPYPPLDGAPLPLCHNPGEAVLNFLERVCRGKDGCQHHERWLDSEGSQAQGYQVTEGGARLTTACRPLRVKCKERAEEGTGQLRAFKVLTALLCCVLLVILLIRFTRPTVRALQKRLSDKRQTRWIGPTQSHSVSYHRGNAAVKGGDGEKRLSYPALERLTVGDMGDPSLNRNSGYSF</sequence>
<organism evidence="3 5">
    <name type="scientific">Menidia menidia</name>
    <name type="common">Atlantic silverside</name>
    <dbReference type="NCBI Taxonomy" id="238744"/>
    <lineage>
        <taxon>Eukaryota</taxon>
        <taxon>Metazoa</taxon>
        <taxon>Chordata</taxon>
        <taxon>Craniata</taxon>
        <taxon>Vertebrata</taxon>
        <taxon>Euteleostomi</taxon>
        <taxon>Actinopterygii</taxon>
        <taxon>Neopterygii</taxon>
        <taxon>Teleostei</taxon>
        <taxon>Neoteleostei</taxon>
        <taxon>Acanthomorphata</taxon>
        <taxon>Ovalentaria</taxon>
        <taxon>Atherinomorphae</taxon>
        <taxon>Atheriniformes</taxon>
        <taxon>Atherinopsidae</taxon>
        <taxon>Menidiinae</taxon>
        <taxon>Menidia</taxon>
    </lineage>
</organism>
<evidence type="ECO:0000256" key="1">
    <source>
        <dbReference type="SAM" id="MobiDB-lite"/>
    </source>
</evidence>
<keyword evidence="2" id="KW-0812">Transmembrane</keyword>
<feature type="region of interest" description="Disordered" evidence="1">
    <location>
        <begin position="1"/>
        <end position="47"/>
    </location>
</feature>
<accession>A0A8S4BWV1</accession>
<protein>
    <submittedName>
        <fullName evidence="3">(Atlantic silverside) hypothetical protein</fullName>
    </submittedName>
</protein>
<proteinExistence type="predicted"/>
<evidence type="ECO:0000313" key="3">
    <source>
        <dbReference type="EMBL" id="CAG6016236.1"/>
    </source>
</evidence>
<gene>
    <name evidence="3" type="ORF">MMEN_LOCUS20284</name>
    <name evidence="4" type="ORF">MMEN_LOCUS20287</name>
</gene>
<feature type="non-terminal residue" evidence="3">
    <location>
        <position position="1"/>
    </location>
</feature>
<name>A0A8S4BWV1_9TELE</name>
<keyword evidence="5" id="KW-1185">Reference proteome</keyword>
<dbReference type="InterPro" id="IPR003566">
    <property type="entry name" value="Tcell_CD5"/>
</dbReference>
<dbReference type="OrthoDB" id="544868at2759"/>
<comment type="caution">
    <text evidence="3">The sequence shown here is derived from an EMBL/GenBank/DDBJ whole genome shotgun (WGS) entry which is preliminary data.</text>
</comment>
<dbReference type="Proteomes" id="UP000677803">
    <property type="component" value="Unassembled WGS sequence"/>
</dbReference>
<feature type="compositionally biased region" description="Low complexity" evidence="1">
    <location>
        <begin position="17"/>
        <end position="47"/>
    </location>
</feature>
<evidence type="ECO:0000313" key="5">
    <source>
        <dbReference type="Proteomes" id="UP000677803"/>
    </source>
</evidence>
<dbReference type="PANTHER" id="PTHR47309:SF1">
    <property type="entry name" value="T-CELL SURFACE GLYCOPROTEIN CD5"/>
    <property type="match status" value="1"/>
</dbReference>
<feature type="transmembrane region" description="Helical" evidence="2">
    <location>
        <begin position="152"/>
        <end position="173"/>
    </location>
</feature>
<keyword evidence="2" id="KW-1133">Transmembrane helix</keyword>